<reference evidence="2 3" key="1">
    <citation type="submission" date="2024-01" db="EMBL/GenBank/DDBJ databases">
        <title>Uliginosibacterium soil sp. nov.</title>
        <authorList>
            <person name="Lv Y."/>
        </authorList>
    </citation>
    <scope>NUCLEOTIDE SEQUENCE [LARGE SCALE GENOMIC DNA]</scope>
    <source>
        <strain evidence="2 3">H3</strain>
    </source>
</reference>
<name>A0ABU6K520_9RHOO</name>
<dbReference type="RefSeq" id="WP_327599750.1">
    <property type="nucleotide sequence ID" value="NZ_JAYXHS010000002.1"/>
</dbReference>
<evidence type="ECO:0000313" key="2">
    <source>
        <dbReference type="EMBL" id="MEC5386791.1"/>
    </source>
</evidence>
<evidence type="ECO:0008006" key="4">
    <source>
        <dbReference type="Google" id="ProtNLM"/>
    </source>
</evidence>
<protein>
    <recommendedName>
        <fullName evidence="4">TonB family protein</fullName>
    </recommendedName>
</protein>
<feature type="region of interest" description="Disordered" evidence="1">
    <location>
        <begin position="23"/>
        <end position="109"/>
    </location>
</feature>
<evidence type="ECO:0000256" key="1">
    <source>
        <dbReference type="SAM" id="MobiDB-lite"/>
    </source>
</evidence>
<comment type="caution">
    <text evidence="2">The sequence shown here is derived from an EMBL/GenBank/DDBJ whole genome shotgun (WGS) entry which is preliminary data.</text>
</comment>
<accession>A0ABU6K520</accession>
<feature type="compositionally biased region" description="Pro residues" evidence="1">
    <location>
        <begin position="35"/>
        <end position="53"/>
    </location>
</feature>
<organism evidence="2 3">
    <name type="scientific">Uliginosibacterium silvisoli</name>
    <dbReference type="NCBI Taxonomy" id="3114758"/>
    <lineage>
        <taxon>Bacteria</taxon>
        <taxon>Pseudomonadati</taxon>
        <taxon>Pseudomonadota</taxon>
        <taxon>Betaproteobacteria</taxon>
        <taxon>Rhodocyclales</taxon>
        <taxon>Zoogloeaceae</taxon>
        <taxon>Uliginosibacterium</taxon>
    </lineage>
</organism>
<keyword evidence="3" id="KW-1185">Reference proteome</keyword>
<gene>
    <name evidence="2" type="ORF">VVD49_13735</name>
</gene>
<proteinExistence type="predicted"/>
<dbReference type="Proteomes" id="UP001331561">
    <property type="component" value="Unassembled WGS sequence"/>
</dbReference>
<feature type="compositionally biased region" description="Low complexity" evidence="1">
    <location>
        <begin position="66"/>
        <end position="75"/>
    </location>
</feature>
<evidence type="ECO:0000313" key="3">
    <source>
        <dbReference type="Proteomes" id="UP001331561"/>
    </source>
</evidence>
<feature type="compositionally biased region" description="Basic and acidic residues" evidence="1">
    <location>
        <begin position="54"/>
        <end position="65"/>
    </location>
</feature>
<sequence>MQISLVSAMALLLCTACEKEEPKARQVAKIALLPDTPPPPPPPPPKEPPPPQKDQPKEVKMEQPRQEAPPQQAEQLKMEGQAGDGPSGFAAGTPTQDYNGQQLGGNGASGGLGRAEFDLYRSRLQRLLQEELARVKELKGAQYRVPAKVARDGQGWKVSLADSTGDPQLDELLRAALDHAIQKDPPPAASPAGGFSVRITNKFLN</sequence>
<dbReference type="EMBL" id="JAYXHS010000002">
    <property type="protein sequence ID" value="MEC5386791.1"/>
    <property type="molecule type" value="Genomic_DNA"/>
</dbReference>
<dbReference type="SUPFAM" id="SSF74653">
    <property type="entry name" value="TolA/TonB C-terminal domain"/>
    <property type="match status" value="1"/>
</dbReference>